<sequence>MSSKLITIFGATGAQGSSVLQSLQSNTNKSFKLRAITRNPSSDSALKISSSGVEVVKADGWDKESLVAAFKGSWGVFVNTNSDDAVFENPEEKRTELDLGRIVVDAAVEAGVSVFVYSGMASARETTEGKIPVQAFDEKHAIGEYAKSTGAFQSTAIVSPGWYFENFLSPEMAGVFGGFPYTPSDDGTLVFKAPTWGGKEDIPFIAIANDYGDIVHGVFLDPERWNGKLVQGVSDISSLPDMIEGFEKVTGKKARFEEIPWKDLETYGIRALDTVKHMFGFCQESGGRYYGVVTDSKATAELKKSGAEARGKSGQDVELLTLQKFFKENFSN</sequence>
<dbReference type="Gene3D" id="3.40.50.720">
    <property type="entry name" value="NAD(P)-binding Rossmann-like Domain"/>
    <property type="match status" value="1"/>
</dbReference>
<accession>A0A6A5XRJ8</accession>
<evidence type="ECO:0000256" key="1">
    <source>
        <dbReference type="ARBA" id="ARBA00006328"/>
    </source>
</evidence>
<evidence type="ECO:0000313" key="6">
    <source>
        <dbReference type="Proteomes" id="UP000799778"/>
    </source>
</evidence>
<organism evidence="5 6">
    <name type="scientific">Aaosphaeria arxii CBS 175.79</name>
    <dbReference type="NCBI Taxonomy" id="1450172"/>
    <lineage>
        <taxon>Eukaryota</taxon>
        <taxon>Fungi</taxon>
        <taxon>Dikarya</taxon>
        <taxon>Ascomycota</taxon>
        <taxon>Pezizomycotina</taxon>
        <taxon>Dothideomycetes</taxon>
        <taxon>Pleosporomycetidae</taxon>
        <taxon>Pleosporales</taxon>
        <taxon>Pleosporales incertae sedis</taxon>
        <taxon>Aaosphaeria</taxon>
    </lineage>
</organism>
<dbReference type="SUPFAM" id="SSF51735">
    <property type="entry name" value="NAD(P)-binding Rossmann-fold domains"/>
    <property type="match status" value="1"/>
</dbReference>
<keyword evidence="6" id="KW-1185">Reference proteome</keyword>
<name>A0A6A5XRJ8_9PLEO</name>
<feature type="domain" description="NmrA-like" evidence="4">
    <location>
        <begin position="3"/>
        <end position="287"/>
    </location>
</feature>
<dbReference type="InterPro" id="IPR008030">
    <property type="entry name" value="NmrA-like"/>
</dbReference>
<gene>
    <name evidence="5" type="ORF">BU24DRAFT_176050</name>
</gene>
<dbReference type="PANTHER" id="PTHR42748">
    <property type="entry name" value="NITROGEN METABOLITE REPRESSION PROTEIN NMRA FAMILY MEMBER"/>
    <property type="match status" value="1"/>
</dbReference>
<dbReference type="AlphaFoldDB" id="A0A6A5XRJ8"/>
<dbReference type="InterPro" id="IPR036291">
    <property type="entry name" value="NAD(P)-bd_dom_sf"/>
</dbReference>
<keyword evidence="2" id="KW-0521">NADP</keyword>
<keyword evidence="3" id="KW-0560">Oxidoreductase</keyword>
<dbReference type="GO" id="GO:0005634">
    <property type="term" value="C:nucleus"/>
    <property type="evidence" value="ECO:0007669"/>
    <property type="project" value="TreeGrafter"/>
</dbReference>
<dbReference type="PANTHER" id="PTHR42748:SF30">
    <property type="entry name" value="NMRA-LIKE DOMAIN-CONTAINING PROTEIN"/>
    <property type="match status" value="1"/>
</dbReference>
<dbReference type="EMBL" id="ML978069">
    <property type="protein sequence ID" value="KAF2015371.1"/>
    <property type="molecule type" value="Genomic_DNA"/>
</dbReference>
<comment type="similarity">
    <text evidence="1">Belongs to the NmrA-type oxidoreductase family.</text>
</comment>
<evidence type="ECO:0000256" key="3">
    <source>
        <dbReference type="ARBA" id="ARBA00023002"/>
    </source>
</evidence>
<dbReference type="RefSeq" id="XP_033383710.1">
    <property type="nucleotide sequence ID" value="XM_033521569.1"/>
</dbReference>
<evidence type="ECO:0000259" key="4">
    <source>
        <dbReference type="Pfam" id="PF05368"/>
    </source>
</evidence>
<evidence type="ECO:0000313" key="5">
    <source>
        <dbReference type="EMBL" id="KAF2015371.1"/>
    </source>
</evidence>
<dbReference type="Proteomes" id="UP000799778">
    <property type="component" value="Unassembled WGS sequence"/>
</dbReference>
<dbReference type="GeneID" id="54278966"/>
<dbReference type="OrthoDB" id="3358371at2759"/>
<evidence type="ECO:0000256" key="2">
    <source>
        <dbReference type="ARBA" id="ARBA00022857"/>
    </source>
</evidence>
<dbReference type="CDD" id="cd05251">
    <property type="entry name" value="NmrA_like_SDR_a"/>
    <property type="match status" value="1"/>
</dbReference>
<dbReference type="Pfam" id="PF05368">
    <property type="entry name" value="NmrA"/>
    <property type="match status" value="1"/>
</dbReference>
<protein>
    <submittedName>
        <fullName evidence="5">NAD(P)-binding protein</fullName>
    </submittedName>
</protein>
<reference evidence="5" key="1">
    <citation type="journal article" date="2020" name="Stud. Mycol.">
        <title>101 Dothideomycetes genomes: a test case for predicting lifestyles and emergence of pathogens.</title>
        <authorList>
            <person name="Haridas S."/>
            <person name="Albert R."/>
            <person name="Binder M."/>
            <person name="Bloem J."/>
            <person name="Labutti K."/>
            <person name="Salamov A."/>
            <person name="Andreopoulos B."/>
            <person name="Baker S."/>
            <person name="Barry K."/>
            <person name="Bills G."/>
            <person name="Bluhm B."/>
            <person name="Cannon C."/>
            <person name="Castanera R."/>
            <person name="Culley D."/>
            <person name="Daum C."/>
            <person name="Ezra D."/>
            <person name="Gonzalez J."/>
            <person name="Henrissat B."/>
            <person name="Kuo A."/>
            <person name="Liang C."/>
            <person name="Lipzen A."/>
            <person name="Lutzoni F."/>
            <person name="Magnuson J."/>
            <person name="Mondo S."/>
            <person name="Nolan M."/>
            <person name="Ohm R."/>
            <person name="Pangilinan J."/>
            <person name="Park H.-J."/>
            <person name="Ramirez L."/>
            <person name="Alfaro M."/>
            <person name="Sun H."/>
            <person name="Tritt A."/>
            <person name="Yoshinaga Y."/>
            <person name="Zwiers L.-H."/>
            <person name="Turgeon B."/>
            <person name="Goodwin S."/>
            <person name="Spatafora J."/>
            <person name="Crous P."/>
            <person name="Grigoriev I."/>
        </authorList>
    </citation>
    <scope>NUCLEOTIDE SEQUENCE</scope>
    <source>
        <strain evidence="5">CBS 175.79</strain>
    </source>
</reference>
<proteinExistence type="inferred from homology"/>
<dbReference type="InterPro" id="IPR051164">
    <property type="entry name" value="NmrA-like_oxidored"/>
</dbReference>
<dbReference type="Gene3D" id="3.90.25.10">
    <property type="entry name" value="UDP-galactose 4-epimerase, domain 1"/>
    <property type="match status" value="1"/>
</dbReference>
<dbReference type="GO" id="GO:0016491">
    <property type="term" value="F:oxidoreductase activity"/>
    <property type="evidence" value="ECO:0007669"/>
    <property type="project" value="UniProtKB-KW"/>
</dbReference>